<organism evidence="1 2">
    <name type="scientific">Gossypium stocksii</name>
    <dbReference type="NCBI Taxonomy" id="47602"/>
    <lineage>
        <taxon>Eukaryota</taxon>
        <taxon>Viridiplantae</taxon>
        <taxon>Streptophyta</taxon>
        <taxon>Embryophyta</taxon>
        <taxon>Tracheophyta</taxon>
        <taxon>Spermatophyta</taxon>
        <taxon>Magnoliopsida</taxon>
        <taxon>eudicotyledons</taxon>
        <taxon>Gunneridae</taxon>
        <taxon>Pentapetalae</taxon>
        <taxon>rosids</taxon>
        <taxon>malvids</taxon>
        <taxon>Malvales</taxon>
        <taxon>Malvaceae</taxon>
        <taxon>Malvoideae</taxon>
        <taxon>Gossypium</taxon>
    </lineage>
</organism>
<proteinExistence type="predicted"/>
<gene>
    <name evidence="1" type="ORF">J1N35_034535</name>
</gene>
<comment type="caution">
    <text evidence="1">The sequence shown here is derived from an EMBL/GenBank/DDBJ whole genome shotgun (WGS) entry which is preliminary data.</text>
</comment>
<dbReference type="AlphaFoldDB" id="A0A9D3ZQT0"/>
<accession>A0A9D3ZQT0</accession>
<sequence length="64" mass="7271">MEDSLQWCHDIHPPKKTLKLNTARGITISTSGYCDTAFVKGTNLDKKCHITKIRLVEIGLMNRE</sequence>
<evidence type="ECO:0000313" key="2">
    <source>
        <dbReference type="Proteomes" id="UP000828251"/>
    </source>
</evidence>
<name>A0A9D3ZQT0_9ROSI</name>
<dbReference type="EMBL" id="JAIQCV010000010">
    <property type="protein sequence ID" value="KAH1056470.1"/>
    <property type="molecule type" value="Genomic_DNA"/>
</dbReference>
<evidence type="ECO:0000313" key="1">
    <source>
        <dbReference type="EMBL" id="KAH1056470.1"/>
    </source>
</evidence>
<keyword evidence="2" id="KW-1185">Reference proteome</keyword>
<dbReference type="Proteomes" id="UP000828251">
    <property type="component" value="Unassembled WGS sequence"/>
</dbReference>
<reference evidence="1 2" key="1">
    <citation type="journal article" date="2021" name="Plant Biotechnol. J.">
        <title>Multi-omics assisted identification of the key and species-specific regulatory components of drought-tolerant mechanisms in Gossypium stocksii.</title>
        <authorList>
            <person name="Yu D."/>
            <person name="Ke L."/>
            <person name="Zhang D."/>
            <person name="Wu Y."/>
            <person name="Sun Y."/>
            <person name="Mei J."/>
            <person name="Sun J."/>
            <person name="Sun Y."/>
        </authorList>
    </citation>
    <scope>NUCLEOTIDE SEQUENCE [LARGE SCALE GENOMIC DNA]</scope>
    <source>
        <strain evidence="2">cv. E1</strain>
        <tissue evidence="1">Leaf</tissue>
    </source>
</reference>
<protein>
    <submittedName>
        <fullName evidence="1">Uncharacterized protein</fullName>
    </submittedName>
</protein>